<dbReference type="InterPro" id="IPR001387">
    <property type="entry name" value="Cro/C1-type_HTH"/>
</dbReference>
<dbReference type="EMBL" id="PKIW01000020">
    <property type="protein sequence ID" value="PLT11382.1"/>
    <property type="molecule type" value="Genomic_DNA"/>
</dbReference>
<dbReference type="PANTHER" id="PTHR46558">
    <property type="entry name" value="TRACRIPTIONAL REGULATORY PROTEIN-RELATED-RELATED"/>
    <property type="match status" value="1"/>
</dbReference>
<evidence type="ECO:0000259" key="2">
    <source>
        <dbReference type="PROSITE" id="PS50943"/>
    </source>
</evidence>
<sequence>MMNRLKELRKNRGLTLKELGKKVSMHDNTLSQYETGKRNPNLKTWQQLAGFYGVSVSYLQGRYDHLTKKEALQIIHEVMSVCGISKEELKDRL</sequence>
<accession>A0A2N5KYS4</accession>
<reference evidence="3 4" key="1">
    <citation type="submission" date="2017-12" db="EMBL/GenBank/DDBJ databases">
        <title>Phylogenetic diversity of female urinary microbiome.</title>
        <authorList>
            <person name="Thomas-White K."/>
            <person name="Wolfe A.J."/>
        </authorList>
    </citation>
    <scope>NUCLEOTIDE SEQUENCE [LARGE SCALE GENOMIC DNA]</scope>
    <source>
        <strain evidence="3 4">UMB0085</strain>
    </source>
</reference>
<evidence type="ECO:0000256" key="1">
    <source>
        <dbReference type="ARBA" id="ARBA00023125"/>
    </source>
</evidence>
<dbReference type="GO" id="GO:0003677">
    <property type="term" value="F:DNA binding"/>
    <property type="evidence" value="ECO:0007669"/>
    <property type="project" value="UniProtKB-KW"/>
</dbReference>
<name>A0A2N5KYS4_9LACO</name>
<keyword evidence="1" id="KW-0238">DNA-binding</keyword>
<dbReference type="PANTHER" id="PTHR46558:SF11">
    <property type="entry name" value="HTH-TYPE TRANSCRIPTIONAL REGULATOR XRE"/>
    <property type="match status" value="1"/>
</dbReference>
<feature type="domain" description="HTH cro/C1-type" evidence="2">
    <location>
        <begin position="5"/>
        <end position="59"/>
    </location>
</feature>
<dbReference type="AlphaFoldDB" id="A0A2N5KYS4"/>
<dbReference type="CDD" id="cd00093">
    <property type="entry name" value="HTH_XRE"/>
    <property type="match status" value="1"/>
</dbReference>
<dbReference type="Pfam" id="PF01381">
    <property type="entry name" value="HTH_3"/>
    <property type="match status" value="1"/>
</dbReference>
<comment type="caution">
    <text evidence="3">The sequence shown here is derived from an EMBL/GenBank/DDBJ whole genome shotgun (WGS) entry which is preliminary data.</text>
</comment>
<evidence type="ECO:0000313" key="4">
    <source>
        <dbReference type="Proteomes" id="UP000235119"/>
    </source>
</evidence>
<protein>
    <submittedName>
        <fullName evidence="3">XRE family transcriptional regulator</fullName>
    </submittedName>
</protein>
<dbReference type="PROSITE" id="PS50943">
    <property type="entry name" value="HTH_CROC1"/>
    <property type="match status" value="1"/>
</dbReference>
<dbReference type="SMART" id="SM00530">
    <property type="entry name" value="HTH_XRE"/>
    <property type="match status" value="1"/>
</dbReference>
<dbReference type="Proteomes" id="UP000235119">
    <property type="component" value="Unassembled WGS sequence"/>
</dbReference>
<dbReference type="InterPro" id="IPR010982">
    <property type="entry name" value="Lambda_DNA-bd_dom_sf"/>
</dbReference>
<dbReference type="Gene3D" id="1.10.260.40">
    <property type="entry name" value="lambda repressor-like DNA-binding domains"/>
    <property type="match status" value="1"/>
</dbReference>
<evidence type="ECO:0000313" key="3">
    <source>
        <dbReference type="EMBL" id="PLT11382.1"/>
    </source>
</evidence>
<organism evidence="3 4">
    <name type="scientific">Lactobacillus crispatus</name>
    <dbReference type="NCBI Taxonomy" id="47770"/>
    <lineage>
        <taxon>Bacteria</taxon>
        <taxon>Bacillati</taxon>
        <taxon>Bacillota</taxon>
        <taxon>Bacilli</taxon>
        <taxon>Lactobacillales</taxon>
        <taxon>Lactobacillaceae</taxon>
        <taxon>Lactobacillus</taxon>
    </lineage>
</organism>
<dbReference type="SUPFAM" id="SSF47413">
    <property type="entry name" value="lambda repressor-like DNA-binding domains"/>
    <property type="match status" value="1"/>
</dbReference>
<gene>
    <name evidence="3" type="ORF">CYJ79_05395</name>
</gene>
<proteinExistence type="predicted"/>